<feature type="transmembrane region" description="Helical" evidence="6">
    <location>
        <begin position="93"/>
        <end position="116"/>
    </location>
</feature>
<feature type="region of interest" description="Disordered" evidence="5">
    <location>
        <begin position="834"/>
        <end position="854"/>
    </location>
</feature>
<proteinExistence type="predicted"/>
<dbReference type="WBParaSite" id="TREG1_68840.1">
    <property type="protein sequence ID" value="TREG1_68840.1"/>
    <property type="gene ID" value="TREG1_68840"/>
</dbReference>
<evidence type="ECO:0000313" key="8">
    <source>
        <dbReference type="Proteomes" id="UP000050795"/>
    </source>
</evidence>
<keyword evidence="2 6" id="KW-0812">Transmembrane</keyword>
<dbReference type="AlphaFoldDB" id="A0AA85K5W2"/>
<name>A0AA85K5W2_TRIRE</name>
<evidence type="ECO:0000256" key="4">
    <source>
        <dbReference type="ARBA" id="ARBA00023136"/>
    </source>
</evidence>
<dbReference type="InterPro" id="IPR052954">
    <property type="entry name" value="GPCR-Ligand_Int"/>
</dbReference>
<feature type="transmembrane region" description="Helical" evidence="6">
    <location>
        <begin position="174"/>
        <end position="196"/>
    </location>
</feature>
<dbReference type="Gene3D" id="1.20.1070.10">
    <property type="entry name" value="Rhodopsin 7-helix transmembrane proteins"/>
    <property type="match status" value="2"/>
</dbReference>
<keyword evidence="3 6" id="KW-1133">Transmembrane helix</keyword>
<feature type="domain" description="G-protein coupled receptors family 1 profile" evidence="7">
    <location>
        <begin position="106"/>
        <end position="564"/>
    </location>
</feature>
<evidence type="ECO:0000313" key="9">
    <source>
        <dbReference type="WBParaSite" id="TREG1_68840.1"/>
    </source>
</evidence>
<evidence type="ECO:0000256" key="1">
    <source>
        <dbReference type="ARBA" id="ARBA00004370"/>
    </source>
</evidence>
<feature type="compositionally biased region" description="Low complexity" evidence="5">
    <location>
        <begin position="837"/>
        <end position="853"/>
    </location>
</feature>
<feature type="compositionally biased region" description="Low complexity" evidence="5">
    <location>
        <begin position="905"/>
        <end position="919"/>
    </location>
</feature>
<reference evidence="9" key="2">
    <citation type="submission" date="2023-11" db="UniProtKB">
        <authorList>
            <consortium name="WormBaseParasite"/>
        </authorList>
    </citation>
    <scope>IDENTIFICATION</scope>
</reference>
<feature type="transmembrane region" description="Helical" evidence="6">
    <location>
        <begin position="498"/>
        <end position="522"/>
    </location>
</feature>
<feature type="transmembrane region" description="Helical" evidence="6">
    <location>
        <begin position="424"/>
        <end position="446"/>
    </location>
</feature>
<evidence type="ECO:0000256" key="5">
    <source>
        <dbReference type="SAM" id="MobiDB-lite"/>
    </source>
</evidence>
<organism evidence="8 9">
    <name type="scientific">Trichobilharzia regenti</name>
    <name type="common">Nasal bird schistosome</name>
    <dbReference type="NCBI Taxonomy" id="157069"/>
    <lineage>
        <taxon>Eukaryota</taxon>
        <taxon>Metazoa</taxon>
        <taxon>Spiralia</taxon>
        <taxon>Lophotrochozoa</taxon>
        <taxon>Platyhelminthes</taxon>
        <taxon>Trematoda</taxon>
        <taxon>Digenea</taxon>
        <taxon>Strigeidida</taxon>
        <taxon>Schistosomatoidea</taxon>
        <taxon>Schistosomatidae</taxon>
        <taxon>Trichobilharzia</taxon>
    </lineage>
</organism>
<sequence>MIRTVPLTGYKKYQFNSSLINNKDLLLFLSSITVIILLCNPVNCKKSENTTEYDLSVDNTTNSTLLELSYNNNTYVKKTNDCSISLTEFIINFYLQPIICFIGFILNVLNVIIFCGPQFSGAAYAYMIAMSIADAITLFSYLPSGLVRCSGYFPYCQHPSFKQFRLHLMYYNTYILFPIGNISETASVWFTLVLSIERYLTMSQLGSVYQKKLSARLPNLSPVNQEEETLYSLGNIDQETQKTFKDRNTRKESDDKLREQQHNSMKTWCIRLSNHCQLYKSTCYSRKCMLCTCEPKKFQFLQKLSYFKFCKSIKMCSLAKCIQCCTCRNCHSKYSIILIAIFSILFNLPLFFVQKVNSGIVPSKNSTEQMNNAETSEWMHTSSKHMSNSTASDYQNNQSQTQVYIGLTEFGSSEFYKIFSWTRIMLVQVLPLLFLCLVNFCLFRFIHIANRRRQKYLLPKGLNKKSRRFELNKINLHCPKANGGSSARWQAAQRKLTILLIVIVGLFIAGQIPQGFAYITIFEAFTSHFGSVCKRWRCCQPYLIYRSISHMLGLFTYAINFFVYLTLNKHFKQQLKIWFLSIFPSKNQLQKTYASKQNKPSYYSYNQSKSDGSFASQHKCNNNTRPYYNNNINNNRHYNIWKKFNNLRRRSSILYYDNKNKVISIENTDFPSEAVSAPVDLYSSSKLRRKVDFIQIDEMNSAEMPKGTTVYNPYNLNTEVNSIQTPESLLSSNQPIITLADDTLKHLIINNPCYTNQPQHLQQSTISTENDINYHSFVSLQPTTNCHTEIKYGTNQPLLLYKTFRAYYSHDSVMKKWTFELNCMNQQVDHDIHSKITAPPSSSPTSSSSTSLSVTQKYSITSNSNNIRNLDNIQQEQTNQKQLKDTILNNTNNNTHCVNLLMKQNSSSNNNNNNSNNNNGHTTFDSNNIKENMKICRHSIVNSDSQGVGLSFSYIYCPLVYRESDFDVISVDESVEQHEPEHNSFL</sequence>
<feature type="transmembrane region" description="Helical" evidence="6">
    <location>
        <begin position="542"/>
        <end position="567"/>
    </location>
</feature>
<dbReference type="InterPro" id="IPR000276">
    <property type="entry name" value="GPCR_Rhodpsn"/>
</dbReference>
<evidence type="ECO:0000256" key="2">
    <source>
        <dbReference type="ARBA" id="ARBA00022692"/>
    </source>
</evidence>
<comment type="subcellular location">
    <subcellularLocation>
        <location evidence="1">Membrane</location>
    </subcellularLocation>
</comment>
<dbReference type="GO" id="GO:0016020">
    <property type="term" value="C:membrane"/>
    <property type="evidence" value="ECO:0007669"/>
    <property type="project" value="UniProtKB-SubCell"/>
</dbReference>
<evidence type="ECO:0000259" key="7">
    <source>
        <dbReference type="PROSITE" id="PS50262"/>
    </source>
</evidence>
<dbReference type="GO" id="GO:0004930">
    <property type="term" value="F:G protein-coupled receptor activity"/>
    <property type="evidence" value="ECO:0007669"/>
    <property type="project" value="InterPro"/>
</dbReference>
<dbReference type="InterPro" id="IPR017452">
    <property type="entry name" value="GPCR_Rhodpsn_7TM"/>
</dbReference>
<feature type="transmembrane region" description="Helical" evidence="6">
    <location>
        <begin position="336"/>
        <end position="353"/>
    </location>
</feature>
<dbReference type="PANTHER" id="PTHR46641:SF2">
    <property type="entry name" value="FMRFAMIDE RECEPTOR"/>
    <property type="match status" value="1"/>
</dbReference>
<keyword evidence="4 6" id="KW-0472">Membrane</keyword>
<reference evidence="8" key="1">
    <citation type="submission" date="2022-06" db="EMBL/GenBank/DDBJ databases">
        <authorList>
            <person name="Berger JAMES D."/>
            <person name="Berger JAMES D."/>
        </authorList>
    </citation>
    <scope>NUCLEOTIDE SEQUENCE [LARGE SCALE GENOMIC DNA]</scope>
</reference>
<accession>A0AA85K5W2</accession>
<protein>
    <recommendedName>
        <fullName evidence="7">G-protein coupled receptors family 1 profile domain-containing protein</fullName>
    </recommendedName>
</protein>
<dbReference type="PANTHER" id="PTHR46641">
    <property type="entry name" value="FMRFAMIDE RECEPTOR-RELATED"/>
    <property type="match status" value="1"/>
</dbReference>
<dbReference type="PROSITE" id="PS50262">
    <property type="entry name" value="G_PROTEIN_RECEP_F1_2"/>
    <property type="match status" value="1"/>
</dbReference>
<dbReference type="Proteomes" id="UP000050795">
    <property type="component" value="Unassembled WGS sequence"/>
</dbReference>
<evidence type="ECO:0000256" key="6">
    <source>
        <dbReference type="SAM" id="Phobius"/>
    </source>
</evidence>
<dbReference type="PRINTS" id="PR00237">
    <property type="entry name" value="GPCRRHODOPSN"/>
</dbReference>
<evidence type="ECO:0000256" key="3">
    <source>
        <dbReference type="ARBA" id="ARBA00022989"/>
    </source>
</evidence>
<dbReference type="CDD" id="cd14978">
    <property type="entry name" value="7tmA_FMRFamide_R-like"/>
    <property type="match status" value="1"/>
</dbReference>
<feature type="transmembrane region" description="Helical" evidence="6">
    <location>
        <begin position="123"/>
        <end position="142"/>
    </location>
</feature>
<dbReference type="SUPFAM" id="SSF81321">
    <property type="entry name" value="Family A G protein-coupled receptor-like"/>
    <property type="match status" value="2"/>
</dbReference>
<feature type="region of interest" description="Disordered" evidence="5">
    <location>
        <begin position="904"/>
        <end position="924"/>
    </location>
</feature>
<keyword evidence="8" id="KW-1185">Reference proteome</keyword>